<dbReference type="Pfam" id="PF09587">
    <property type="entry name" value="PGA_cap"/>
    <property type="match status" value="1"/>
</dbReference>
<evidence type="ECO:0000259" key="3">
    <source>
        <dbReference type="SMART" id="SM00854"/>
    </source>
</evidence>
<proteinExistence type="inferred from homology"/>
<sequence length="425" mass="47765">MGRYNKKKKKKNLKKKFKIIGLSLSVSVLAFILLFNSFNLFNKKDNIEMVKNKQIVETLSTNKTSKITINAIGDIMAHTPQLNAQHEPKTNTYSFDNNYKYVSSYIKEADLSIANLETTLAGDGIPYSSYPTFNTPDALADALKNAGVDIISTINNHTFDKGDLGVERTLDVLKSKNFSTIGTISKLGDENYLIKEVNGISLGITSFSYGDIKENTKFLNGIKVSDKSKDKLNVFDSSDVNNAFNTINNTLKNISHTDIQILVIHWGDEYKRIPNQFQHDLAQKLSDIGVDIIIGSHPHVVQPIEIIKSTDKSNETLVIYSLGNFISNQRRELLGTPFTEDGLMVNIEITKNNDKTFVSKVNCIPTWVNKYNKEGKIFYEVLPITNKEDFSYLDSTTLEKLKNSYNNTASQVKQSDIINVINSPF</sequence>
<evidence type="ECO:0000313" key="5">
    <source>
        <dbReference type="Proteomes" id="UP000245622"/>
    </source>
</evidence>
<dbReference type="InterPro" id="IPR019079">
    <property type="entry name" value="Capsule_synth_CapA"/>
</dbReference>
<organism evidence="4 5">
    <name type="scientific">Romboutsia ilealis</name>
    <dbReference type="NCBI Taxonomy" id="1115758"/>
    <lineage>
        <taxon>Bacteria</taxon>
        <taxon>Bacillati</taxon>
        <taxon>Bacillota</taxon>
        <taxon>Clostridia</taxon>
        <taxon>Peptostreptococcales</taxon>
        <taxon>Peptostreptococcaceae</taxon>
        <taxon>Romboutsia</taxon>
    </lineage>
</organism>
<accession>A0A1V1I2U5</accession>
<reference evidence="4 5" key="1">
    <citation type="submission" date="2014-04" db="EMBL/GenBank/DDBJ databases">
        <authorList>
            <person name="Hornung B.V."/>
        </authorList>
    </citation>
    <scope>NUCLEOTIDE SEQUENCE [LARGE SCALE GENOMIC DNA]</scope>
    <source>
        <strain evidence="4 5">CRIB</strain>
    </source>
</reference>
<dbReference type="CDD" id="cd07381">
    <property type="entry name" value="MPP_CapA"/>
    <property type="match status" value="1"/>
</dbReference>
<protein>
    <submittedName>
        <fullName evidence="4">Bacterial capsule synthesis protein</fullName>
    </submittedName>
</protein>
<keyword evidence="2" id="KW-1133">Transmembrane helix</keyword>
<dbReference type="KEGG" id="ril:CRIB_1857"/>
<dbReference type="SMART" id="SM00854">
    <property type="entry name" value="PGA_cap"/>
    <property type="match status" value="1"/>
</dbReference>
<comment type="similarity">
    <text evidence="1">Belongs to the CapA family.</text>
</comment>
<feature type="transmembrane region" description="Helical" evidence="2">
    <location>
        <begin position="20"/>
        <end position="41"/>
    </location>
</feature>
<keyword evidence="2" id="KW-0812">Transmembrane</keyword>
<evidence type="ECO:0000256" key="2">
    <source>
        <dbReference type="SAM" id="Phobius"/>
    </source>
</evidence>
<dbReference type="InterPro" id="IPR029052">
    <property type="entry name" value="Metallo-depent_PP-like"/>
</dbReference>
<dbReference type="Gene3D" id="3.60.21.10">
    <property type="match status" value="1"/>
</dbReference>
<evidence type="ECO:0000313" key="4">
    <source>
        <dbReference type="EMBL" id="CED94463.1"/>
    </source>
</evidence>
<dbReference type="AlphaFoldDB" id="A0A1V1I2U5"/>
<keyword evidence="2" id="KW-0472">Membrane</keyword>
<dbReference type="GeneID" id="82205883"/>
<dbReference type="Proteomes" id="UP000245622">
    <property type="component" value="Chromosome 1"/>
</dbReference>
<dbReference type="InterPro" id="IPR052169">
    <property type="entry name" value="CW_Biosynth-Accessory"/>
</dbReference>
<name>A0A1V1I2U5_9FIRM</name>
<dbReference type="RefSeq" id="WP_180701980.1">
    <property type="nucleotide sequence ID" value="NZ_LN555523.1"/>
</dbReference>
<evidence type="ECO:0000256" key="1">
    <source>
        <dbReference type="ARBA" id="ARBA00005662"/>
    </source>
</evidence>
<gene>
    <name evidence="4" type="ORF">CRIB_1857</name>
</gene>
<dbReference type="EMBL" id="LN555523">
    <property type="protein sequence ID" value="CED94463.1"/>
    <property type="molecule type" value="Genomic_DNA"/>
</dbReference>
<feature type="domain" description="Capsule synthesis protein CapA" evidence="3">
    <location>
        <begin position="68"/>
        <end position="329"/>
    </location>
</feature>
<dbReference type="SUPFAM" id="SSF56300">
    <property type="entry name" value="Metallo-dependent phosphatases"/>
    <property type="match status" value="1"/>
</dbReference>
<keyword evidence="5" id="KW-1185">Reference proteome</keyword>
<dbReference type="PANTHER" id="PTHR33393:SF12">
    <property type="entry name" value="CAPSULE BIOSYNTHESIS PROTEIN CAPA"/>
    <property type="match status" value="1"/>
</dbReference>
<dbReference type="PANTHER" id="PTHR33393">
    <property type="entry name" value="POLYGLUTAMINE SYNTHESIS ACCESSORY PROTEIN RV0574C-RELATED"/>
    <property type="match status" value="1"/>
</dbReference>